<dbReference type="SUPFAM" id="SSF51735">
    <property type="entry name" value="NAD(P)-binding Rossmann-fold domains"/>
    <property type="match status" value="1"/>
</dbReference>
<dbReference type="SUPFAM" id="SSF56059">
    <property type="entry name" value="Glutathione synthetase ATP-binding domain-like"/>
    <property type="match status" value="1"/>
</dbReference>
<name>A0A1H3LX67_9ACTN</name>
<feature type="domain" description="ATP-grasp" evidence="13">
    <location>
        <begin position="474"/>
        <end position="654"/>
    </location>
</feature>
<dbReference type="RefSeq" id="WP_175543575.1">
    <property type="nucleotide sequence ID" value="NZ_FNPH01000003.1"/>
</dbReference>
<evidence type="ECO:0000256" key="4">
    <source>
        <dbReference type="ARBA" id="ARBA00022670"/>
    </source>
</evidence>
<accession>A0A1H3LX67</accession>
<dbReference type="Pfam" id="PF02655">
    <property type="entry name" value="ATP-grasp_3"/>
    <property type="match status" value="1"/>
</dbReference>
<dbReference type="PROSITE" id="PS50975">
    <property type="entry name" value="ATP_GRASP"/>
    <property type="match status" value="1"/>
</dbReference>
<keyword evidence="3" id="KW-0436">Ligase</keyword>
<reference evidence="15" key="1">
    <citation type="submission" date="2016-10" db="EMBL/GenBank/DDBJ databases">
        <authorList>
            <person name="Varghese N."/>
            <person name="Submissions S."/>
        </authorList>
    </citation>
    <scope>NUCLEOTIDE SEQUENCE [LARGE SCALE GENOMIC DNA]</scope>
    <source>
        <strain evidence="15">DSM 45245</strain>
    </source>
</reference>
<evidence type="ECO:0000256" key="1">
    <source>
        <dbReference type="ARBA" id="ARBA00004651"/>
    </source>
</evidence>
<dbReference type="InterPro" id="IPR026392">
    <property type="entry name" value="Exo/Archaeosortase_dom"/>
</dbReference>
<keyword evidence="8 11" id="KW-0067">ATP-binding</keyword>
<dbReference type="InterPro" id="IPR003806">
    <property type="entry name" value="ATP-grasp_PylC-type"/>
</dbReference>
<evidence type="ECO:0000256" key="11">
    <source>
        <dbReference type="PROSITE-ProRule" id="PRU00409"/>
    </source>
</evidence>
<evidence type="ECO:0000256" key="12">
    <source>
        <dbReference type="SAM" id="Phobius"/>
    </source>
</evidence>
<dbReference type="GO" id="GO:0005524">
    <property type="term" value="F:ATP binding"/>
    <property type="evidence" value="ECO:0007669"/>
    <property type="project" value="UniProtKB-UniRule"/>
</dbReference>
<evidence type="ECO:0000256" key="2">
    <source>
        <dbReference type="ARBA" id="ARBA00022475"/>
    </source>
</evidence>
<evidence type="ECO:0000256" key="5">
    <source>
        <dbReference type="ARBA" id="ARBA00022692"/>
    </source>
</evidence>
<evidence type="ECO:0000256" key="7">
    <source>
        <dbReference type="ARBA" id="ARBA00022801"/>
    </source>
</evidence>
<dbReference type="PANTHER" id="PTHR43585">
    <property type="entry name" value="FUMIPYRROLE BIOSYNTHESIS PROTEIN C"/>
    <property type="match status" value="1"/>
</dbReference>
<dbReference type="NCBIfam" id="TIGR04178">
    <property type="entry name" value="exo_archaeo"/>
    <property type="match status" value="1"/>
</dbReference>
<dbReference type="AlphaFoldDB" id="A0A1H3LX67"/>
<gene>
    <name evidence="14" type="ORF">SAMN05444365_103119</name>
</gene>
<dbReference type="Gene3D" id="3.40.50.20">
    <property type="match status" value="1"/>
</dbReference>
<protein>
    <submittedName>
        <fullName evidence="14">Carbamoyl-phosphate synthase large subunit</fullName>
    </submittedName>
</protein>
<evidence type="ECO:0000256" key="8">
    <source>
        <dbReference type="ARBA" id="ARBA00022840"/>
    </source>
</evidence>
<dbReference type="GO" id="GO:0016874">
    <property type="term" value="F:ligase activity"/>
    <property type="evidence" value="ECO:0007669"/>
    <property type="project" value="UniProtKB-KW"/>
</dbReference>
<organism evidence="14 15">
    <name type="scientific">Micromonospora pattaloongensis</name>
    <dbReference type="NCBI Taxonomy" id="405436"/>
    <lineage>
        <taxon>Bacteria</taxon>
        <taxon>Bacillati</taxon>
        <taxon>Actinomycetota</taxon>
        <taxon>Actinomycetes</taxon>
        <taxon>Micromonosporales</taxon>
        <taxon>Micromonosporaceae</taxon>
        <taxon>Micromonospora</taxon>
    </lineage>
</organism>
<comment type="subcellular location">
    <subcellularLocation>
        <location evidence="1">Cell membrane</location>
        <topology evidence="1">Multi-pass membrane protein</topology>
    </subcellularLocation>
</comment>
<keyword evidence="10 12" id="KW-0472">Membrane</keyword>
<dbReference type="GO" id="GO:0005886">
    <property type="term" value="C:plasma membrane"/>
    <property type="evidence" value="ECO:0007669"/>
    <property type="project" value="UniProtKB-SubCell"/>
</dbReference>
<evidence type="ECO:0000256" key="6">
    <source>
        <dbReference type="ARBA" id="ARBA00022741"/>
    </source>
</evidence>
<keyword evidence="2" id="KW-1003">Cell membrane</keyword>
<dbReference type="GO" id="GO:0008233">
    <property type="term" value="F:peptidase activity"/>
    <property type="evidence" value="ECO:0007669"/>
    <property type="project" value="UniProtKB-KW"/>
</dbReference>
<proteinExistence type="predicted"/>
<dbReference type="STRING" id="405436.SAMN05444365_103119"/>
<evidence type="ECO:0000313" key="14">
    <source>
        <dbReference type="EMBL" id="SDY68588.1"/>
    </source>
</evidence>
<feature type="transmembrane region" description="Helical" evidence="12">
    <location>
        <begin position="131"/>
        <end position="150"/>
    </location>
</feature>
<dbReference type="GO" id="GO:0046872">
    <property type="term" value="F:metal ion binding"/>
    <property type="evidence" value="ECO:0007669"/>
    <property type="project" value="InterPro"/>
</dbReference>
<dbReference type="InterPro" id="IPR052032">
    <property type="entry name" value="ATP-dep_AA_Ligase"/>
</dbReference>
<feature type="transmembrane region" description="Helical" evidence="12">
    <location>
        <begin position="170"/>
        <end position="192"/>
    </location>
</feature>
<evidence type="ECO:0000256" key="10">
    <source>
        <dbReference type="ARBA" id="ARBA00023136"/>
    </source>
</evidence>
<dbReference type="InterPro" id="IPR013815">
    <property type="entry name" value="ATP_grasp_subdomain_1"/>
</dbReference>
<keyword evidence="6 11" id="KW-0547">Nucleotide-binding</keyword>
<dbReference type="Proteomes" id="UP000242415">
    <property type="component" value="Unassembled WGS sequence"/>
</dbReference>
<keyword evidence="5 12" id="KW-0812">Transmembrane</keyword>
<keyword evidence="4" id="KW-0645">Protease</keyword>
<dbReference type="EMBL" id="FNPH01000003">
    <property type="protein sequence ID" value="SDY68588.1"/>
    <property type="molecule type" value="Genomic_DNA"/>
</dbReference>
<dbReference type="InterPro" id="IPR011761">
    <property type="entry name" value="ATP-grasp"/>
</dbReference>
<evidence type="ECO:0000313" key="15">
    <source>
        <dbReference type="Proteomes" id="UP000242415"/>
    </source>
</evidence>
<dbReference type="InterPro" id="IPR036291">
    <property type="entry name" value="NAD(P)-bd_dom_sf"/>
</dbReference>
<keyword evidence="9 12" id="KW-1133">Transmembrane helix</keyword>
<dbReference type="GO" id="GO:0006508">
    <property type="term" value="P:proteolysis"/>
    <property type="evidence" value="ECO:0007669"/>
    <property type="project" value="UniProtKB-KW"/>
</dbReference>
<keyword evidence="7" id="KW-0378">Hydrolase</keyword>
<feature type="transmembrane region" description="Helical" evidence="12">
    <location>
        <begin position="38"/>
        <end position="61"/>
    </location>
</feature>
<evidence type="ECO:0000256" key="3">
    <source>
        <dbReference type="ARBA" id="ARBA00022598"/>
    </source>
</evidence>
<evidence type="ECO:0000256" key="9">
    <source>
        <dbReference type="ARBA" id="ARBA00022989"/>
    </source>
</evidence>
<dbReference type="Gene3D" id="3.30.1490.20">
    <property type="entry name" value="ATP-grasp fold, A domain"/>
    <property type="match status" value="1"/>
</dbReference>
<keyword evidence="15" id="KW-1185">Reference proteome</keyword>
<feature type="transmembrane region" description="Helical" evidence="12">
    <location>
        <begin position="103"/>
        <end position="124"/>
    </location>
</feature>
<dbReference type="Gene3D" id="3.30.470.20">
    <property type="entry name" value="ATP-grasp fold, B domain"/>
    <property type="match status" value="1"/>
</dbReference>
<sequence>MTANPIAPSPAPSVSDLLRRALRRDRFRVHGAARRRRAVVLEIVGATLWCLVGFAVLITGARHLEVWLSSRALDLLGETRISGALGDAFLIFGPGQDPLIAELTASCSALTSLLALSALAVFVLRRRPHVLGGFLVAAAWILLANQLRLILSLLAGLHLDVNALVLFHDWVGALLNFGYTLIGLLIMIALTMHSSERAEQDRSGRHTAGRPDAWARPGLGYRVENVERGRGPRIRLAAFVHRRLLPRAVSRRLAARRERGRIDYRLGHLDPAERAAAVRELAGKGLGVHTATLVAVATHETDATVLDALADAVAARQWEPVSDRQIVALRLWSRAWLMRAPAAPPAAPAGESDHEEPFVRLVAVTGAGGPAGVAVIRALRAAGHRVLALDADPDAVGLRLGDAAAVLPRADADGYGETLLDVVAAHRPDALICTVAEEYAALGAVTARLAALGCRTWLPDSDAVRTCLDKAAFAAALHAAGVPHPATATTVEQAAALPGPWIVKPAHGRGSRDVHLAWTGDELARAFVAVPGPIAQPRLAGREFTADVLVARDGTLLTCVPRWRDETKAGISVRGATFDSSAVTRVVADAVRAVGLTGPANVQGFVADPAPLVADPDAEVAVTVVELNPRFSGGLPLSLAAGADLVGTYLIGIVEPDAPLPRLSFQPGVRMARHFAEVYYGADGAPVTDPLAA</sequence>
<dbReference type="PANTHER" id="PTHR43585:SF2">
    <property type="entry name" value="ATP-GRASP ENZYME FSQD"/>
    <property type="match status" value="1"/>
</dbReference>
<evidence type="ECO:0000259" key="13">
    <source>
        <dbReference type="PROSITE" id="PS50975"/>
    </source>
</evidence>